<dbReference type="PANTHER" id="PTHR45867">
    <property type="entry name" value="PURPLE ACID PHOSPHATASE"/>
    <property type="match status" value="1"/>
</dbReference>
<keyword evidence="3" id="KW-0812">Transmembrane</keyword>
<gene>
    <name evidence="7" type="ORF">EJK80_12530</name>
</gene>
<feature type="domain" description="Purple acid phosphatase N-terminal" evidence="6">
    <location>
        <begin position="38"/>
        <end position="120"/>
    </location>
</feature>
<reference evidence="7 8" key="1">
    <citation type="submission" date="2019-06" db="EMBL/GenBank/DDBJ databases">
        <title>Draft genome of C. phoceense Strain 272.</title>
        <authorList>
            <person name="Pacheco L.G.C."/>
            <person name="Barberis C.M."/>
            <person name="Almuzara M.N."/>
            <person name="Traglia G.M."/>
            <person name="Santos C.S."/>
            <person name="Rocha D.J.P.G."/>
            <person name="Aguiar E.R.G.R."/>
            <person name="Vay C.A."/>
        </authorList>
    </citation>
    <scope>NUCLEOTIDE SEQUENCE [LARGE SCALE GENOMIC DNA]</scope>
    <source>
        <strain evidence="7 8">272</strain>
    </source>
</reference>
<sequence length="612" mass="65636">MSQKSLAAVALALATATSTVVVPAPATAASNPIFRTLLQPGADETQAIVSWRTNAHGAAEKLEVTGPDGTQTFDAQEKNAGALLYKSNYATATGLKENTTYSYRVGSDEGGWSEPQDYTTGSFGEDWSFITVTDAQIGVGTDIKEQTTQWQNTIGNAVADVPDAEMIWSLGDQVEGWGAPVAQYDGYFSAPEIRRVPTNALPGNHELYASPAELKHYDEHFLNPNQEEDIRDFYFERNNVLFIGLDTNASSEKDIARHEEFLRKTIAERGKSNDWVLVGMHHSFFSQGTHYTDADVTRLREQLAPVMSELDVDAVLGGHDHIYTRTHLMNGLTPVEAEAKRGDVLEPNDGEVLYLTTTTAGGGKYYDFQGEDGKKYPKARFETIDKSLQHPSTALWRQDYTEDYMKVDVTGDKLTFTTYNANDPSVVDKVSLTNNDRAELSDAPSSPSSPTSAPSSAPSEPAPSSEPAEPAPSSAPHEPVETTVTTTAQVTKVVTSTKEGPTPEIVTSTKVEPVPTTITTTVTPAAKPSDEVVPAEVDPKADTCDGSGKGSAQGSSEKCGSSTGGIVAAVVGTLAALLAALGVGYAATTVREGDRAPSWLPKPLHGLYNRFF</sequence>
<dbReference type="SUPFAM" id="SSF56300">
    <property type="entry name" value="Metallo-dependent phosphatases"/>
    <property type="match status" value="1"/>
</dbReference>
<evidence type="ECO:0000313" key="8">
    <source>
        <dbReference type="Proteomes" id="UP000318080"/>
    </source>
</evidence>
<dbReference type="InterPro" id="IPR008963">
    <property type="entry name" value="Purple_acid_Pase-like_N"/>
</dbReference>
<keyword evidence="8" id="KW-1185">Reference proteome</keyword>
<feature type="compositionally biased region" description="Polar residues" evidence="2">
    <location>
        <begin position="550"/>
        <end position="561"/>
    </location>
</feature>
<feature type="signal peptide" evidence="4">
    <location>
        <begin position="1"/>
        <end position="28"/>
    </location>
</feature>
<dbReference type="Gene3D" id="2.60.40.380">
    <property type="entry name" value="Purple acid phosphatase-like, N-terminal"/>
    <property type="match status" value="1"/>
</dbReference>
<feature type="domain" description="Calcineurin-like phosphoesterase" evidence="5">
    <location>
        <begin position="159"/>
        <end position="323"/>
    </location>
</feature>
<evidence type="ECO:0000256" key="2">
    <source>
        <dbReference type="SAM" id="MobiDB-lite"/>
    </source>
</evidence>
<dbReference type="Pfam" id="PF00149">
    <property type="entry name" value="Metallophos"/>
    <property type="match status" value="1"/>
</dbReference>
<protein>
    <submittedName>
        <fullName evidence="7">Metallophosphoesterase family protein</fullName>
    </submittedName>
</protein>
<keyword evidence="3" id="KW-1133">Transmembrane helix</keyword>
<dbReference type="AlphaFoldDB" id="A0A540R3Z0"/>
<evidence type="ECO:0000256" key="1">
    <source>
        <dbReference type="ARBA" id="ARBA00022729"/>
    </source>
</evidence>
<proteinExistence type="predicted"/>
<dbReference type="InterPro" id="IPR029052">
    <property type="entry name" value="Metallo-depent_PP-like"/>
</dbReference>
<feature type="region of interest" description="Disordered" evidence="2">
    <location>
        <begin position="437"/>
        <end position="487"/>
    </location>
</feature>
<dbReference type="PANTHER" id="PTHR45867:SF3">
    <property type="entry name" value="ACID PHOSPHATASE TYPE 7"/>
    <property type="match status" value="1"/>
</dbReference>
<evidence type="ECO:0000256" key="3">
    <source>
        <dbReference type="SAM" id="Phobius"/>
    </source>
</evidence>
<keyword evidence="3" id="KW-0472">Membrane</keyword>
<dbReference type="Proteomes" id="UP000318080">
    <property type="component" value="Unassembled WGS sequence"/>
</dbReference>
<dbReference type="InterPro" id="IPR004843">
    <property type="entry name" value="Calcineurin-like_PHP"/>
</dbReference>
<dbReference type="GO" id="GO:0046872">
    <property type="term" value="F:metal ion binding"/>
    <property type="evidence" value="ECO:0007669"/>
    <property type="project" value="InterPro"/>
</dbReference>
<keyword evidence="1 4" id="KW-0732">Signal</keyword>
<dbReference type="EMBL" id="VHIR01000028">
    <property type="protein sequence ID" value="TQE42452.1"/>
    <property type="molecule type" value="Genomic_DNA"/>
</dbReference>
<comment type="caution">
    <text evidence="7">The sequence shown here is derived from an EMBL/GenBank/DDBJ whole genome shotgun (WGS) entry which is preliminary data.</text>
</comment>
<accession>A0A540R3Z0</accession>
<feature type="compositionally biased region" description="Low complexity" evidence="2">
    <location>
        <begin position="443"/>
        <end position="487"/>
    </location>
</feature>
<dbReference type="GO" id="GO:0003993">
    <property type="term" value="F:acid phosphatase activity"/>
    <property type="evidence" value="ECO:0007669"/>
    <property type="project" value="InterPro"/>
</dbReference>
<organism evidence="7 8">
    <name type="scientific">Corynebacterium phoceense</name>
    <dbReference type="NCBI Taxonomy" id="1686286"/>
    <lineage>
        <taxon>Bacteria</taxon>
        <taxon>Bacillati</taxon>
        <taxon>Actinomycetota</taxon>
        <taxon>Actinomycetes</taxon>
        <taxon>Mycobacteriales</taxon>
        <taxon>Corynebacteriaceae</taxon>
        <taxon>Corynebacterium</taxon>
    </lineage>
</organism>
<feature type="transmembrane region" description="Helical" evidence="3">
    <location>
        <begin position="565"/>
        <end position="587"/>
    </location>
</feature>
<dbReference type="RefSeq" id="WP_070539729.1">
    <property type="nucleotide sequence ID" value="NZ_VHIR01000028.1"/>
</dbReference>
<evidence type="ECO:0000313" key="7">
    <source>
        <dbReference type="EMBL" id="TQE42452.1"/>
    </source>
</evidence>
<dbReference type="InterPro" id="IPR015914">
    <property type="entry name" value="PAPs_N"/>
</dbReference>
<evidence type="ECO:0000259" key="6">
    <source>
        <dbReference type="Pfam" id="PF16656"/>
    </source>
</evidence>
<dbReference type="Gene3D" id="3.60.21.10">
    <property type="match status" value="1"/>
</dbReference>
<evidence type="ECO:0000256" key="4">
    <source>
        <dbReference type="SAM" id="SignalP"/>
    </source>
</evidence>
<feature type="region of interest" description="Disordered" evidence="2">
    <location>
        <begin position="536"/>
        <end position="562"/>
    </location>
</feature>
<dbReference type="SUPFAM" id="SSF49363">
    <property type="entry name" value="Purple acid phosphatase, N-terminal domain"/>
    <property type="match status" value="1"/>
</dbReference>
<evidence type="ECO:0000259" key="5">
    <source>
        <dbReference type="Pfam" id="PF00149"/>
    </source>
</evidence>
<dbReference type="STRING" id="1686286.GCA_900092335_01013"/>
<feature type="chain" id="PRO_5022038454" evidence="4">
    <location>
        <begin position="29"/>
        <end position="612"/>
    </location>
</feature>
<dbReference type="Pfam" id="PF16656">
    <property type="entry name" value="Pur_ac_phosph_N"/>
    <property type="match status" value="1"/>
</dbReference>
<name>A0A540R3Z0_9CORY</name>